<sequence>MMFNSKEHNNVLRSLLETRTAQNRIPIWFMRQAGRYLPEYQEEMHDVTNFLQACYDIARVEKITLQPINRFDLDAAIIFSDIMTLPDAMGFKVDFPRGHAPKVSFQNRQKNNIERTIEILSPVLESIHRVRKKLAKNKELIGFIGAPWTLATYILGKEKNAKELILQHRAGDRTLQNLIDELIEYSIMFLAKQAAAGADILQIFDSHAGDLPHDLFISFVLEPTHKIVKALKKTHPQTYIIGFPKGAGTLYNLYAKASGVDATSIDYTVQPSWVRGNIAGIVQGNLDPAVVAHDADLAISQTKNILENLSSNPLIFNLGHGILPNTPPHHIELIVETVRNYSRR</sequence>
<evidence type="ECO:0000259" key="10">
    <source>
        <dbReference type="PROSITE" id="PS00906"/>
    </source>
</evidence>
<evidence type="ECO:0000313" key="11">
    <source>
        <dbReference type="EMBL" id="QJC27158.1"/>
    </source>
</evidence>
<gene>
    <name evidence="11" type="primary">hemE</name>
    <name evidence="11" type="ORF">ANPL_00155</name>
</gene>
<evidence type="ECO:0000256" key="6">
    <source>
        <dbReference type="ARBA" id="ARBA00023244"/>
    </source>
</evidence>
<dbReference type="PROSITE" id="PS00906">
    <property type="entry name" value="UROD_1"/>
    <property type="match status" value="1"/>
</dbReference>
<name>A0A858PX60_9RICK</name>
<dbReference type="InterPro" id="IPR038071">
    <property type="entry name" value="UROD/MetE-like_sf"/>
</dbReference>
<evidence type="ECO:0000256" key="1">
    <source>
        <dbReference type="ARBA" id="ARBA00004804"/>
    </source>
</evidence>
<dbReference type="AlphaFoldDB" id="A0A858PX60"/>
<dbReference type="GO" id="GO:0005829">
    <property type="term" value="C:cytosol"/>
    <property type="evidence" value="ECO:0007669"/>
    <property type="project" value="TreeGrafter"/>
</dbReference>
<evidence type="ECO:0000256" key="3">
    <source>
        <dbReference type="ARBA" id="ARBA00012288"/>
    </source>
</evidence>
<comment type="similarity">
    <text evidence="2 9">Belongs to the uroporphyrinogen decarboxylase family.</text>
</comment>
<dbReference type="GO" id="GO:0004853">
    <property type="term" value="F:uroporphyrinogen decarboxylase activity"/>
    <property type="evidence" value="ECO:0007669"/>
    <property type="project" value="UniProtKB-UniRule"/>
</dbReference>
<dbReference type="EMBL" id="CP046391">
    <property type="protein sequence ID" value="QJC27158.1"/>
    <property type="molecule type" value="Genomic_DNA"/>
</dbReference>
<comment type="catalytic activity">
    <reaction evidence="8">
        <text>uroporphyrinogen III + 4 H(+) = coproporphyrinogen III + 4 CO2</text>
        <dbReference type="Rhea" id="RHEA:19865"/>
        <dbReference type="ChEBI" id="CHEBI:15378"/>
        <dbReference type="ChEBI" id="CHEBI:16526"/>
        <dbReference type="ChEBI" id="CHEBI:57308"/>
        <dbReference type="ChEBI" id="CHEBI:57309"/>
        <dbReference type="EC" id="4.1.1.37"/>
    </reaction>
</comment>
<dbReference type="Pfam" id="PF01208">
    <property type="entry name" value="URO-D"/>
    <property type="match status" value="1"/>
</dbReference>
<evidence type="ECO:0000256" key="5">
    <source>
        <dbReference type="ARBA" id="ARBA00023239"/>
    </source>
</evidence>
<evidence type="ECO:0000256" key="8">
    <source>
        <dbReference type="RuleBase" id="RU000554"/>
    </source>
</evidence>
<dbReference type="InterPro" id="IPR006361">
    <property type="entry name" value="Uroporphyrinogen_deCO2ase_HemE"/>
</dbReference>
<dbReference type="PANTHER" id="PTHR21091:SF169">
    <property type="entry name" value="UROPORPHYRINOGEN DECARBOXYLASE"/>
    <property type="match status" value="1"/>
</dbReference>
<keyword evidence="5 8" id="KW-0456">Lyase</keyword>
<dbReference type="PANTHER" id="PTHR21091">
    <property type="entry name" value="METHYLTETRAHYDROFOLATE:HOMOCYSTEINE METHYLTRANSFERASE RELATED"/>
    <property type="match status" value="1"/>
</dbReference>
<dbReference type="Gene3D" id="3.20.20.210">
    <property type="match status" value="1"/>
</dbReference>
<evidence type="ECO:0000256" key="4">
    <source>
        <dbReference type="ARBA" id="ARBA00022793"/>
    </source>
</evidence>
<dbReference type="UniPathway" id="UPA00251">
    <property type="reaction ID" value="UER00321"/>
</dbReference>
<dbReference type="SUPFAM" id="SSF51726">
    <property type="entry name" value="UROD/MetE-like"/>
    <property type="match status" value="1"/>
</dbReference>
<keyword evidence="4 8" id="KW-0210">Decarboxylase</keyword>
<organism evidence="11 12">
    <name type="scientific">Anaplasma platys</name>
    <dbReference type="NCBI Taxonomy" id="949"/>
    <lineage>
        <taxon>Bacteria</taxon>
        <taxon>Pseudomonadati</taxon>
        <taxon>Pseudomonadota</taxon>
        <taxon>Alphaproteobacteria</taxon>
        <taxon>Rickettsiales</taxon>
        <taxon>Anaplasmataceae</taxon>
        <taxon>Anaplasma</taxon>
    </lineage>
</organism>
<dbReference type="KEGG" id="aplt:ANPL_00155"/>
<dbReference type="NCBIfam" id="TIGR01464">
    <property type="entry name" value="hemE"/>
    <property type="match status" value="1"/>
</dbReference>
<protein>
    <recommendedName>
        <fullName evidence="3 7">Uroporphyrinogen decarboxylase</fullName>
        <ecNumber evidence="3 7">4.1.1.37</ecNumber>
    </recommendedName>
</protein>
<evidence type="ECO:0000313" key="12">
    <source>
        <dbReference type="Proteomes" id="UP000500930"/>
    </source>
</evidence>
<dbReference type="GO" id="GO:0006782">
    <property type="term" value="P:protoporphyrinogen IX biosynthetic process"/>
    <property type="evidence" value="ECO:0007669"/>
    <property type="project" value="UniProtKB-UniPathway"/>
</dbReference>
<evidence type="ECO:0000256" key="2">
    <source>
        <dbReference type="ARBA" id="ARBA00009935"/>
    </source>
</evidence>
<dbReference type="Proteomes" id="UP000500930">
    <property type="component" value="Chromosome"/>
</dbReference>
<comment type="pathway">
    <text evidence="1 8">Porphyrin-containing compound metabolism; protoporphyrin-IX biosynthesis; coproporphyrinogen-III from 5-aminolevulinate: step 4/4.</text>
</comment>
<feature type="domain" description="Uroporphyrinogen decarboxylase (URO-D)" evidence="10">
    <location>
        <begin position="26"/>
        <end position="35"/>
    </location>
</feature>
<keyword evidence="12" id="KW-1185">Reference proteome</keyword>
<proteinExistence type="inferred from homology"/>
<dbReference type="EC" id="4.1.1.37" evidence="3 7"/>
<evidence type="ECO:0000256" key="7">
    <source>
        <dbReference type="NCBIfam" id="TIGR01464"/>
    </source>
</evidence>
<reference evidence="11 12" key="1">
    <citation type="journal article" date="2020" name="Pathogens">
        <title>First Whole Genome Sequence of Anaplasma platys, an Obligate Intracellular Rickettsial Pathogen of Dogs.</title>
        <authorList>
            <person name="Llanes A."/>
            <person name="Rajeev S."/>
        </authorList>
    </citation>
    <scope>NUCLEOTIDE SEQUENCE [LARGE SCALE GENOMIC DNA]</scope>
    <source>
        <strain evidence="11 12">S3</strain>
    </source>
</reference>
<accession>A0A858PX60</accession>
<dbReference type="RefSeq" id="WP_236822833.1">
    <property type="nucleotide sequence ID" value="NZ_CP046391.1"/>
</dbReference>
<keyword evidence="6 8" id="KW-0627">Porphyrin biosynthesis</keyword>
<evidence type="ECO:0000256" key="9">
    <source>
        <dbReference type="RuleBase" id="RU004169"/>
    </source>
</evidence>
<dbReference type="InterPro" id="IPR000257">
    <property type="entry name" value="Uroporphyrinogen_deCOase"/>
</dbReference>